<reference evidence="3 4" key="1">
    <citation type="journal article" date="2013" name="Curr. Biol.">
        <title>The Genome of the Foraminiferan Reticulomyxa filosa.</title>
        <authorList>
            <person name="Glockner G."/>
            <person name="Hulsmann N."/>
            <person name="Schleicher M."/>
            <person name="Noegel A.A."/>
            <person name="Eichinger L."/>
            <person name="Gallinger C."/>
            <person name="Pawlowski J."/>
            <person name="Sierra R."/>
            <person name="Euteneuer U."/>
            <person name="Pillet L."/>
            <person name="Moustafa A."/>
            <person name="Platzer M."/>
            <person name="Groth M."/>
            <person name="Szafranski K."/>
            <person name="Schliwa M."/>
        </authorList>
    </citation>
    <scope>NUCLEOTIDE SEQUENCE [LARGE SCALE GENOMIC DNA]</scope>
</reference>
<feature type="region of interest" description="Disordered" evidence="1">
    <location>
        <begin position="42"/>
        <end position="76"/>
    </location>
</feature>
<evidence type="ECO:0000313" key="4">
    <source>
        <dbReference type="Proteomes" id="UP000023152"/>
    </source>
</evidence>
<keyword evidence="2" id="KW-1133">Transmembrane helix</keyword>
<keyword evidence="2" id="KW-0812">Transmembrane</keyword>
<accession>X6MXQ9</accession>
<dbReference type="AlphaFoldDB" id="X6MXQ9"/>
<feature type="compositionally biased region" description="Polar residues" evidence="1">
    <location>
        <begin position="58"/>
        <end position="74"/>
    </location>
</feature>
<feature type="transmembrane region" description="Helical" evidence="2">
    <location>
        <begin position="137"/>
        <end position="157"/>
    </location>
</feature>
<gene>
    <name evidence="3" type="ORF">RFI_18886</name>
</gene>
<feature type="transmembrane region" description="Helical" evidence="2">
    <location>
        <begin position="573"/>
        <end position="590"/>
    </location>
</feature>
<dbReference type="EMBL" id="ASPP01015016">
    <property type="protein sequence ID" value="ETO18381.1"/>
    <property type="molecule type" value="Genomic_DNA"/>
</dbReference>
<name>X6MXQ9_RETFI</name>
<sequence>MHYRHKQILESTTKRTTIGRVTSLHLFNVHEKLRLESFEGKDTNEHSPLMHPQKLETTESPMTPNRRSPFGNKSTSDDIKKLKFKLPVWYRGLCYVLLVAVAVASPSMLAIPYFIVMTCICIVGQSERFWQYARKWLFSVGTTYMLLHLLLICIFQVESIHNSANERALNVLGIGYFHVKLIPYADIKNTRLVPQLMQALFMFALCYLMNLRATFVHYRYVHLREKHVFSNMRPQYSSTTSSFFSPIHPKAHSESIVQSKDKKKKKKKKKMTMMMMKKKRKGRNTYTQMLESTDVDTPIRSLPQIQPQQLQQQQQQQLDVLELPSTSIQKTQDPGRGHDAHEDRDELLLLPTTPALSASRNRSCLSVPSFKNDLASSIAHQIQSEIQRSHNSAGPSAANASANAANEPHKAERSASPNDKYITRLLIGKRKDSGQPDASNIRDLIEYFVAKESKRRRRSSVGGTVPVAWERMNEWLKWKLFLNGPLICQISLLWICMAHKDATYVVILLWSFLSLFVPHDKTHSMYYRLALIIIIYSVLVSSLKFVFYIPQLITDHNHGLKDFGLYDFGDKCGAYLFFSCVPFLVLSAWTHSQHYQKFDEEVLMAIIAGRKIVDAQKVTQTCPLNWTRLRSHRGGNALHACVENGATELIPWIAPYVHCNARDMYGRLPLQQAIQIRNKYPTNVPFQKRYNDLIVELVRAGCRRTNYLSTWEKIHSFLALMWKCK</sequence>
<dbReference type="Proteomes" id="UP000023152">
    <property type="component" value="Unassembled WGS sequence"/>
</dbReference>
<feature type="region of interest" description="Disordered" evidence="1">
    <location>
        <begin position="250"/>
        <end position="286"/>
    </location>
</feature>
<feature type="compositionally biased region" description="Low complexity" evidence="1">
    <location>
        <begin position="389"/>
        <end position="406"/>
    </location>
</feature>
<feature type="transmembrane region" description="Helical" evidence="2">
    <location>
        <begin position="529"/>
        <end position="553"/>
    </location>
</feature>
<comment type="caution">
    <text evidence="3">The sequence shown here is derived from an EMBL/GenBank/DDBJ whole genome shotgun (WGS) entry which is preliminary data.</text>
</comment>
<evidence type="ECO:0000313" key="3">
    <source>
        <dbReference type="EMBL" id="ETO18381.1"/>
    </source>
</evidence>
<keyword evidence="2" id="KW-0472">Membrane</keyword>
<evidence type="ECO:0000256" key="1">
    <source>
        <dbReference type="SAM" id="MobiDB-lite"/>
    </source>
</evidence>
<evidence type="ECO:0000256" key="2">
    <source>
        <dbReference type="SAM" id="Phobius"/>
    </source>
</evidence>
<feature type="transmembrane region" description="Helical" evidence="2">
    <location>
        <begin position="502"/>
        <end position="517"/>
    </location>
</feature>
<protein>
    <submittedName>
        <fullName evidence="3">Uncharacterized protein</fullName>
    </submittedName>
</protein>
<feature type="transmembrane region" description="Helical" evidence="2">
    <location>
        <begin position="480"/>
        <end position="496"/>
    </location>
</feature>
<proteinExistence type="predicted"/>
<feature type="transmembrane region" description="Helical" evidence="2">
    <location>
        <begin position="88"/>
        <end position="105"/>
    </location>
</feature>
<feature type="compositionally biased region" description="Basic residues" evidence="1">
    <location>
        <begin position="261"/>
        <end position="283"/>
    </location>
</feature>
<keyword evidence="4" id="KW-1185">Reference proteome</keyword>
<feature type="transmembrane region" description="Helical" evidence="2">
    <location>
        <begin position="196"/>
        <end position="215"/>
    </location>
</feature>
<organism evidence="3 4">
    <name type="scientific">Reticulomyxa filosa</name>
    <dbReference type="NCBI Taxonomy" id="46433"/>
    <lineage>
        <taxon>Eukaryota</taxon>
        <taxon>Sar</taxon>
        <taxon>Rhizaria</taxon>
        <taxon>Retaria</taxon>
        <taxon>Foraminifera</taxon>
        <taxon>Monothalamids</taxon>
        <taxon>Reticulomyxidae</taxon>
        <taxon>Reticulomyxa</taxon>
    </lineage>
</organism>
<feature type="region of interest" description="Disordered" evidence="1">
    <location>
        <begin position="386"/>
        <end position="415"/>
    </location>
</feature>